<organism evidence="2 3">
    <name type="scientific">Lasiosphaeria hispida</name>
    <dbReference type="NCBI Taxonomy" id="260671"/>
    <lineage>
        <taxon>Eukaryota</taxon>
        <taxon>Fungi</taxon>
        <taxon>Dikarya</taxon>
        <taxon>Ascomycota</taxon>
        <taxon>Pezizomycotina</taxon>
        <taxon>Sordariomycetes</taxon>
        <taxon>Sordariomycetidae</taxon>
        <taxon>Sordariales</taxon>
        <taxon>Lasiosphaeriaceae</taxon>
        <taxon>Lasiosphaeria</taxon>
    </lineage>
</organism>
<reference evidence="2" key="2">
    <citation type="submission" date="2023-06" db="EMBL/GenBank/DDBJ databases">
        <authorList>
            <consortium name="Lawrence Berkeley National Laboratory"/>
            <person name="Haridas S."/>
            <person name="Hensen N."/>
            <person name="Bonometti L."/>
            <person name="Westerberg I."/>
            <person name="Brannstrom I.O."/>
            <person name="Guillou S."/>
            <person name="Cros-Aarteil S."/>
            <person name="Calhoun S."/>
            <person name="Kuo A."/>
            <person name="Mondo S."/>
            <person name="Pangilinan J."/>
            <person name="Riley R."/>
            <person name="Labutti K."/>
            <person name="Andreopoulos B."/>
            <person name="Lipzen A."/>
            <person name="Chen C."/>
            <person name="Yanf M."/>
            <person name="Daum C."/>
            <person name="Ng V."/>
            <person name="Clum A."/>
            <person name="Steindorff A."/>
            <person name="Ohm R."/>
            <person name="Martin F."/>
            <person name="Silar P."/>
            <person name="Natvig D."/>
            <person name="Lalanne C."/>
            <person name="Gautier V."/>
            <person name="Ament-Velasquez S.L."/>
            <person name="Kruys A."/>
            <person name="Hutchinson M.I."/>
            <person name="Powell A.J."/>
            <person name="Barry K."/>
            <person name="Miller A.N."/>
            <person name="Grigoriev I.V."/>
            <person name="Debuchy R."/>
            <person name="Gladieux P."/>
            <person name="Thoren M.H."/>
            <person name="Johannesson H."/>
        </authorList>
    </citation>
    <scope>NUCLEOTIDE SEQUENCE</scope>
    <source>
        <strain evidence="2">CBS 955.72</strain>
    </source>
</reference>
<dbReference type="EMBL" id="JAUIQD010000003">
    <property type="protein sequence ID" value="KAK3357962.1"/>
    <property type="molecule type" value="Genomic_DNA"/>
</dbReference>
<evidence type="ECO:0000256" key="1">
    <source>
        <dbReference type="SAM" id="MobiDB-lite"/>
    </source>
</evidence>
<accession>A0AAJ0HN53</accession>
<name>A0AAJ0HN53_9PEZI</name>
<comment type="caution">
    <text evidence="2">The sequence shown here is derived from an EMBL/GenBank/DDBJ whole genome shotgun (WGS) entry which is preliminary data.</text>
</comment>
<feature type="compositionally biased region" description="Basic and acidic residues" evidence="1">
    <location>
        <begin position="36"/>
        <end position="50"/>
    </location>
</feature>
<dbReference type="AlphaFoldDB" id="A0AAJ0HN53"/>
<feature type="compositionally biased region" description="Polar residues" evidence="1">
    <location>
        <begin position="1"/>
        <end position="10"/>
    </location>
</feature>
<dbReference type="Proteomes" id="UP001275084">
    <property type="component" value="Unassembled WGS sequence"/>
</dbReference>
<proteinExistence type="predicted"/>
<gene>
    <name evidence="2" type="ORF">B0T25DRAFT_174797</name>
</gene>
<sequence length="363" mass="40342">MDTGAPSSAGSPRKRRVDDDETMETIEATTKWLSDLLKERKPDGTPEGRRVMSPATAESVQKLLDLFQDAAAADPKDRITMTQSLSLQTIRQVIDSRLKADEKYAPALAKMIQFESDAWHLRYGDYHAKKLAALRVEARSIAQKAEGSAARAVAATNRAAKKYGKTTPSSKATPPPAFPTAAEEVALQQFVSVSFVEINDILTAEDELAKLPSLLPPTRPMTDLVHKLVTLIPSLTYPKVRTSISLYAHQNNVAHEHIGELARTKMFSVLVDKLRMDLKDLRFEGSITDCEREATLAAIWYNIGLYFEVFKYDEETCQVLEYKPWPQDAGGGFQRGATRPCPLDKYGSMEMSTGGEKSDGWRQ</sequence>
<feature type="region of interest" description="Disordered" evidence="1">
    <location>
        <begin position="1"/>
        <end position="54"/>
    </location>
</feature>
<protein>
    <submittedName>
        <fullName evidence="2">Uncharacterized protein</fullName>
    </submittedName>
</protein>
<reference evidence="2" key="1">
    <citation type="journal article" date="2023" name="Mol. Phylogenet. Evol.">
        <title>Genome-scale phylogeny and comparative genomics of the fungal order Sordariales.</title>
        <authorList>
            <person name="Hensen N."/>
            <person name="Bonometti L."/>
            <person name="Westerberg I."/>
            <person name="Brannstrom I.O."/>
            <person name="Guillou S."/>
            <person name="Cros-Aarteil S."/>
            <person name="Calhoun S."/>
            <person name="Haridas S."/>
            <person name="Kuo A."/>
            <person name="Mondo S."/>
            <person name="Pangilinan J."/>
            <person name="Riley R."/>
            <person name="LaButti K."/>
            <person name="Andreopoulos B."/>
            <person name="Lipzen A."/>
            <person name="Chen C."/>
            <person name="Yan M."/>
            <person name="Daum C."/>
            <person name="Ng V."/>
            <person name="Clum A."/>
            <person name="Steindorff A."/>
            <person name="Ohm R.A."/>
            <person name="Martin F."/>
            <person name="Silar P."/>
            <person name="Natvig D.O."/>
            <person name="Lalanne C."/>
            <person name="Gautier V."/>
            <person name="Ament-Velasquez S.L."/>
            <person name="Kruys A."/>
            <person name="Hutchinson M.I."/>
            <person name="Powell A.J."/>
            <person name="Barry K."/>
            <person name="Miller A.N."/>
            <person name="Grigoriev I.V."/>
            <person name="Debuchy R."/>
            <person name="Gladieux P."/>
            <person name="Hiltunen Thoren M."/>
            <person name="Johannesson H."/>
        </authorList>
    </citation>
    <scope>NUCLEOTIDE SEQUENCE</scope>
    <source>
        <strain evidence="2">CBS 955.72</strain>
    </source>
</reference>
<evidence type="ECO:0000313" key="2">
    <source>
        <dbReference type="EMBL" id="KAK3357962.1"/>
    </source>
</evidence>
<keyword evidence="3" id="KW-1185">Reference proteome</keyword>
<evidence type="ECO:0000313" key="3">
    <source>
        <dbReference type="Proteomes" id="UP001275084"/>
    </source>
</evidence>